<dbReference type="GO" id="GO:0004553">
    <property type="term" value="F:hydrolase activity, hydrolyzing O-glycosyl compounds"/>
    <property type="evidence" value="ECO:0007669"/>
    <property type="project" value="InterPro"/>
</dbReference>
<feature type="signal peptide" evidence="7">
    <location>
        <begin position="1"/>
        <end position="34"/>
    </location>
</feature>
<evidence type="ECO:0000256" key="7">
    <source>
        <dbReference type="SAM" id="SignalP"/>
    </source>
</evidence>
<keyword evidence="9" id="KW-1185">Reference proteome</keyword>
<dbReference type="SUPFAM" id="SSF75005">
    <property type="entry name" value="Arabinanase/levansucrase/invertase"/>
    <property type="match status" value="1"/>
</dbReference>
<dbReference type="AlphaFoldDB" id="A0A4V1Z1E5"/>
<dbReference type="CDD" id="cd08999">
    <property type="entry name" value="GH43_ABN-like"/>
    <property type="match status" value="1"/>
</dbReference>
<comment type="pathway">
    <text evidence="1">Glycan metabolism; L-arabinan degradation.</text>
</comment>
<evidence type="ECO:0000256" key="6">
    <source>
        <dbReference type="RuleBase" id="RU361187"/>
    </source>
</evidence>
<dbReference type="Gene3D" id="2.115.10.20">
    <property type="entry name" value="Glycosyl hydrolase domain, family 43"/>
    <property type="match status" value="1"/>
</dbReference>
<protein>
    <recommendedName>
        <fullName evidence="10">Glycoside hydrolase</fullName>
    </recommendedName>
</protein>
<accession>A0A4V1Z1E5</accession>
<sequence length="368" mass="38723">MHVSRTRAAGLAVMVVSAIAALAGVAGPVAPASAAPGSDRFWAGLPYAGEFGAPSIIREGSTHFAYATNLDGNNLPLMTSTDLVTWNARAAWPLESGYSGWVGYNDAMPTPAAWAAKLPPNGKPGVWAPAVAKLGGLYVDAYAVQTTAGSNRHCLSLATSSLPTGPFVDTSSGPLYCSSDPMGSIDPAWLRHRGRVYLVWKNAGVPGSKPTEVVAQEMTPDGLAFAPGTKPTVLLATADSWEGNVIEAPSPIAVGGRIFLFYSGNRYSTAKYAIGYARCRTPLGPCTRVRSTPLIEADGYVAGPGAQTPFVDHTGRLRLAYSAWRSGRVGYQDAATCRYAAGGCNQRRMYVATLKVRGDGTLEVTKRY</sequence>
<dbReference type="EMBL" id="SDPU01000028">
    <property type="protein sequence ID" value="RYU10626.1"/>
    <property type="molecule type" value="Genomic_DNA"/>
</dbReference>
<feature type="chain" id="PRO_5020869768" description="Glycoside hydrolase" evidence="7">
    <location>
        <begin position="35"/>
        <end position="368"/>
    </location>
</feature>
<evidence type="ECO:0000256" key="3">
    <source>
        <dbReference type="ARBA" id="ARBA00022801"/>
    </source>
</evidence>
<organism evidence="8 9">
    <name type="scientific">Nocardioides iriomotensis</name>
    <dbReference type="NCBI Taxonomy" id="715784"/>
    <lineage>
        <taxon>Bacteria</taxon>
        <taxon>Bacillati</taxon>
        <taxon>Actinomycetota</taxon>
        <taxon>Actinomycetes</taxon>
        <taxon>Propionibacteriales</taxon>
        <taxon>Nocardioidaceae</taxon>
        <taxon>Nocardioides</taxon>
    </lineage>
</organism>
<keyword evidence="4 6" id="KW-0326">Glycosidase</keyword>
<reference evidence="8 9" key="1">
    <citation type="submission" date="2019-01" db="EMBL/GenBank/DDBJ databases">
        <title>Nocardioides guangzhouensis sp. nov., an actinobacterium isolated from soil.</title>
        <authorList>
            <person name="Fu Y."/>
            <person name="Cai Y."/>
            <person name="Lin Z."/>
            <person name="Chen P."/>
        </authorList>
    </citation>
    <scope>NUCLEOTIDE SEQUENCE [LARGE SCALE GENOMIC DNA]</scope>
    <source>
        <strain evidence="8 9">NBRC 105384</strain>
    </source>
</reference>
<feature type="site" description="Important for catalytic activity, responsible for pKa modulation of the active site Glu and correct orientation of both the proton donor and substrate" evidence="5">
    <location>
        <position position="186"/>
    </location>
</feature>
<evidence type="ECO:0000313" key="9">
    <source>
        <dbReference type="Proteomes" id="UP000291189"/>
    </source>
</evidence>
<dbReference type="PANTHER" id="PTHR43301:SF3">
    <property type="entry name" value="ARABINAN ENDO-1,5-ALPHA-L-ARABINOSIDASE A-RELATED"/>
    <property type="match status" value="1"/>
</dbReference>
<keyword evidence="7" id="KW-0732">Signal</keyword>
<dbReference type="RefSeq" id="WP_129988217.1">
    <property type="nucleotide sequence ID" value="NZ_SDPU01000028.1"/>
</dbReference>
<dbReference type="GO" id="GO:0005975">
    <property type="term" value="P:carbohydrate metabolic process"/>
    <property type="evidence" value="ECO:0007669"/>
    <property type="project" value="InterPro"/>
</dbReference>
<evidence type="ECO:0000256" key="2">
    <source>
        <dbReference type="ARBA" id="ARBA00009865"/>
    </source>
</evidence>
<evidence type="ECO:0008006" key="10">
    <source>
        <dbReference type="Google" id="ProtNLM"/>
    </source>
</evidence>
<proteinExistence type="inferred from homology"/>
<dbReference type="OrthoDB" id="9801455at2"/>
<comment type="similarity">
    <text evidence="2 6">Belongs to the glycosyl hydrolase 43 family.</text>
</comment>
<dbReference type="InterPro" id="IPR023296">
    <property type="entry name" value="Glyco_hydro_beta-prop_sf"/>
</dbReference>
<evidence type="ECO:0000313" key="8">
    <source>
        <dbReference type="EMBL" id="RYU10626.1"/>
    </source>
</evidence>
<dbReference type="InterPro" id="IPR050727">
    <property type="entry name" value="GH43_arabinanases"/>
</dbReference>
<dbReference type="InterPro" id="IPR006710">
    <property type="entry name" value="Glyco_hydro_43"/>
</dbReference>
<evidence type="ECO:0000256" key="4">
    <source>
        <dbReference type="ARBA" id="ARBA00023295"/>
    </source>
</evidence>
<dbReference type="Proteomes" id="UP000291189">
    <property type="component" value="Unassembled WGS sequence"/>
</dbReference>
<dbReference type="Pfam" id="PF04616">
    <property type="entry name" value="Glyco_hydro_43"/>
    <property type="match status" value="1"/>
</dbReference>
<name>A0A4V1Z1E5_9ACTN</name>
<evidence type="ECO:0000256" key="5">
    <source>
        <dbReference type="PIRSR" id="PIRSR606710-2"/>
    </source>
</evidence>
<dbReference type="PANTHER" id="PTHR43301">
    <property type="entry name" value="ARABINAN ENDO-1,5-ALPHA-L-ARABINOSIDASE"/>
    <property type="match status" value="1"/>
</dbReference>
<evidence type="ECO:0000256" key="1">
    <source>
        <dbReference type="ARBA" id="ARBA00004834"/>
    </source>
</evidence>
<comment type="caution">
    <text evidence="8">The sequence shown here is derived from an EMBL/GenBank/DDBJ whole genome shotgun (WGS) entry which is preliminary data.</text>
</comment>
<gene>
    <name evidence="8" type="ORF">ETU37_15290</name>
</gene>
<keyword evidence="3 6" id="KW-0378">Hydrolase</keyword>